<dbReference type="InterPro" id="IPR001223">
    <property type="entry name" value="Glyco_hydro18_cat"/>
</dbReference>
<organism evidence="5 6">
    <name type="scientific">Pontibacillus salipaludis</name>
    <dbReference type="NCBI Taxonomy" id="1697394"/>
    <lineage>
        <taxon>Bacteria</taxon>
        <taxon>Bacillati</taxon>
        <taxon>Bacillota</taxon>
        <taxon>Bacilli</taxon>
        <taxon>Bacillales</taxon>
        <taxon>Bacillaceae</taxon>
        <taxon>Pontibacillus</taxon>
    </lineage>
</organism>
<comment type="caution">
    <text evidence="5">The sequence shown here is derived from an EMBL/GenBank/DDBJ whole genome shotgun (WGS) entry which is preliminary data.</text>
</comment>
<keyword evidence="6" id="KW-1185">Reference proteome</keyword>
<dbReference type="RefSeq" id="WP_188651291.1">
    <property type="nucleotide sequence ID" value="NZ_BMIN01000003.1"/>
</dbReference>
<dbReference type="PROSITE" id="PS51910">
    <property type="entry name" value="GH18_2"/>
    <property type="match status" value="1"/>
</dbReference>
<dbReference type="InterPro" id="IPR029070">
    <property type="entry name" value="Chitinase_insertion_sf"/>
</dbReference>
<keyword evidence="1" id="KW-0378">Hydrolase</keyword>
<feature type="domain" description="GH18" evidence="4">
    <location>
        <begin position="124"/>
        <end position="443"/>
    </location>
</feature>
<dbReference type="InterPro" id="IPR036779">
    <property type="entry name" value="LysM_dom_sf"/>
</dbReference>
<protein>
    <submittedName>
        <fullName evidence="5">Sporulation-specific glycosylase YdhD</fullName>
    </submittedName>
</protein>
<dbReference type="Pfam" id="PF01476">
    <property type="entry name" value="LysM"/>
    <property type="match status" value="2"/>
</dbReference>
<evidence type="ECO:0000256" key="1">
    <source>
        <dbReference type="ARBA" id="ARBA00022801"/>
    </source>
</evidence>
<dbReference type="Gene3D" id="3.10.350.10">
    <property type="entry name" value="LysM domain"/>
    <property type="match status" value="2"/>
</dbReference>
<dbReference type="InterPro" id="IPR017853">
    <property type="entry name" value="GH"/>
</dbReference>
<dbReference type="SUPFAM" id="SSF51445">
    <property type="entry name" value="(Trans)glycosidases"/>
    <property type="match status" value="1"/>
</dbReference>
<evidence type="ECO:0000256" key="2">
    <source>
        <dbReference type="ARBA" id="ARBA00023295"/>
    </source>
</evidence>
<dbReference type="InterPro" id="IPR011583">
    <property type="entry name" value="Chitinase_II/V-like_cat"/>
</dbReference>
<accession>A0ABQ1PU75</accession>
<keyword evidence="2" id="KW-0326">Glycosidase</keyword>
<evidence type="ECO:0000313" key="5">
    <source>
        <dbReference type="EMBL" id="GGD03548.1"/>
    </source>
</evidence>
<dbReference type="PANTHER" id="PTHR46066:SF2">
    <property type="entry name" value="CHITINASE DOMAIN-CONTAINING PROTEIN 1"/>
    <property type="match status" value="1"/>
</dbReference>
<dbReference type="SMART" id="SM00257">
    <property type="entry name" value="LysM"/>
    <property type="match status" value="2"/>
</dbReference>
<dbReference type="EMBL" id="BMIN01000003">
    <property type="protein sequence ID" value="GGD03548.1"/>
    <property type="molecule type" value="Genomic_DNA"/>
</dbReference>
<dbReference type="PANTHER" id="PTHR46066">
    <property type="entry name" value="CHITINASE DOMAIN-CONTAINING PROTEIN 1 FAMILY MEMBER"/>
    <property type="match status" value="1"/>
</dbReference>
<evidence type="ECO:0000259" key="3">
    <source>
        <dbReference type="PROSITE" id="PS51782"/>
    </source>
</evidence>
<dbReference type="PROSITE" id="PS51782">
    <property type="entry name" value="LYSM"/>
    <property type="match status" value="2"/>
</dbReference>
<dbReference type="InterPro" id="IPR018392">
    <property type="entry name" value="LysM"/>
</dbReference>
<dbReference type="Proteomes" id="UP000642571">
    <property type="component" value="Unassembled WGS sequence"/>
</dbReference>
<reference evidence="6" key="1">
    <citation type="journal article" date="2019" name="Int. J. Syst. Evol. Microbiol.">
        <title>The Global Catalogue of Microorganisms (GCM) 10K type strain sequencing project: providing services to taxonomists for standard genome sequencing and annotation.</title>
        <authorList>
            <consortium name="The Broad Institute Genomics Platform"/>
            <consortium name="The Broad Institute Genome Sequencing Center for Infectious Disease"/>
            <person name="Wu L."/>
            <person name="Ma J."/>
        </authorList>
    </citation>
    <scope>NUCLEOTIDE SEQUENCE [LARGE SCALE GENOMIC DNA]</scope>
    <source>
        <strain evidence="6">CGMCC 1.15353</strain>
    </source>
</reference>
<feature type="domain" description="LysM" evidence="3">
    <location>
        <begin position="73"/>
        <end position="116"/>
    </location>
</feature>
<dbReference type="SUPFAM" id="SSF54106">
    <property type="entry name" value="LysM domain"/>
    <property type="match status" value="2"/>
</dbReference>
<name>A0ABQ1PU75_9BACI</name>
<sequence length="443" mass="50668">MKGYVCVGVVLLFILFTSEDQIKAEIIHITQKGDTLYNIGERYTITPDQLAKLNGMPKERKLVRGQSIVVPGQAYIVQPSDTLYKIAKRHKVSVNEIMEKNGLKSTTILKGQTLTVPKKQKTPVKVGAYFIPKDEVYNENIIDNLGQYLTTIYLFSYTPSRDGTLTSISLKGSVNKAWRKGILPFATVTNLSSKGFDPDLAHELIRTEKKRKTFINHLYLLLDRHDYKGVVIDFEGLHPEDRSLFSLFIKELSDRLHPNNMEVHIAVPPLKGSKSPSYSAAFDYKTLGEHADSLFLMTYNWHWLGGPSGPIAPIQEVKKTLDFATSVVPREKLMLGIPMYAYDWVISGEKRVKGEAYSVQNAIAKYIHHESQIFYDEQSEAPWFRYKDEQGRTHEVWFEDPRSLLAKFELVRDYQLGGMGAWQLDFSMRQSETLLRSEFSVRE</sequence>
<dbReference type="Pfam" id="PF00704">
    <property type="entry name" value="Glyco_hydro_18"/>
    <property type="match status" value="1"/>
</dbReference>
<dbReference type="CDD" id="cd02874">
    <property type="entry name" value="GH18_CFLE_spore_hydrolase"/>
    <property type="match status" value="1"/>
</dbReference>
<dbReference type="Gene3D" id="3.10.50.10">
    <property type="match status" value="1"/>
</dbReference>
<evidence type="ECO:0000313" key="6">
    <source>
        <dbReference type="Proteomes" id="UP000642571"/>
    </source>
</evidence>
<evidence type="ECO:0000259" key="4">
    <source>
        <dbReference type="PROSITE" id="PS51910"/>
    </source>
</evidence>
<feature type="domain" description="LysM" evidence="3">
    <location>
        <begin position="26"/>
        <end position="70"/>
    </location>
</feature>
<dbReference type="InterPro" id="IPR041704">
    <property type="entry name" value="CFLE_GH18"/>
</dbReference>
<proteinExistence type="predicted"/>
<dbReference type="Gene3D" id="3.20.20.80">
    <property type="entry name" value="Glycosidases"/>
    <property type="match status" value="1"/>
</dbReference>
<gene>
    <name evidence="5" type="primary">ydhD</name>
    <name evidence="5" type="ORF">GCM10011389_08840</name>
</gene>
<dbReference type="SMART" id="SM00636">
    <property type="entry name" value="Glyco_18"/>
    <property type="match status" value="1"/>
</dbReference>
<dbReference type="CDD" id="cd00118">
    <property type="entry name" value="LysM"/>
    <property type="match status" value="2"/>
</dbReference>